<dbReference type="KEGG" id="fmu:J7337_009104"/>
<feature type="region of interest" description="Disordered" evidence="1">
    <location>
        <begin position="108"/>
        <end position="136"/>
    </location>
</feature>
<evidence type="ECO:0000313" key="4">
    <source>
        <dbReference type="Proteomes" id="UP000827133"/>
    </source>
</evidence>
<protein>
    <recommendedName>
        <fullName evidence="2">Oxidoreductase acuF-like C2H2 type zinc-finger domain-containing protein</fullName>
    </recommendedName>
</protein>
<dbReference type="PANTHER" id="PTHR35391:SF7">
    <property type="entry name" value="C2H2-TYPE DOMAIN-CONTAINING PROTEIN"/>
    <property type="match status" value="1"/>
</dbReference>
<feature type="compositionally biased region" description="Basic and acidic residues" evidence="1">
    <location>
        <begin position="246"/>
        <end position="255"/>
    </location>
</feature>
<evidence type="ECO:0000259" key="2">
    <source>
        <dbReference type="Pfam" id="PF26082"/>
    </source>
</evidence>
<dbReference type="AlphaFoldDB" id="A0A9P8DF48"/>
<feature type="domain" description="Oxidoreductase acuF-like C2H2 type zinc-finger" evidence="2">
    <location>
        <begin position="342"/>
        <end position="369"/>
    </location>
</feature>
<name>A0A9P8DF48_9HYPO</name>
<gene>
    <name evidence="3" type="ORF">J7337_009104</name>
</gene>
<dbReference type="RefSeq" id="XP_044679622.1">
    <property type="nucleotide sequence ID" value="XM_044826705.1"/>
</dbReference>
<dbReference type="GeneID" id="68316960"/>
<evidence type="ECO:0000313" key="3">
    <source>
        <dbReference type="EMBL" id="KAG9500622.1"/>
    </source>
</evidence>
<organism evidence="3 4">
    <name type="scientific">Fusarium musae</name>
    <dbReference type="NCBI Taxonomy" id="1042133"/>
    <lineage>
        <taxon>Eukaryota</taxon>
        <taxon>Fungi</taxon>
        <taxon>Dikarya</taxon>
        <taxon>Ascomycota</taxon>
        <taxon>Pezizomycotina</taxon>
        <taxon>Sordariomycetes</taxon>
        <taxon>Hypocreomycetidae</taxon>
        <taxon>Hypocreales</taxon>
        <taxon>Nectriaceae</taxon>
        <taxon>Fusarium</taxon>
    </lineage>
</organism>
<dbReference type="Pfam" id="PF26082">
    <property type="entry name" value="zf-C2H2_AcuF"/>
    <property type="match status" value="1"/>
</dbReference>
<reference evidence="3" key="1">
    <citation type="journal article" date="2021" name="Mol. Plant Microbe Interact.">
        <title>Telomere to telomere genome assembly of Fusarium musae F31, causal agent of crown rot disease of banana.</title>
        <authorList>
            <person name="Degradi L."/>
            <person name="Tava V."/>
            <person name="Kunova A."/>
            <person name="Cortesi P."/>
            <person name="Saracchi M."/>
            <person name="Pasquali M."/>
        </authorList>
    </citation>
    <scope>NUCLEOTIDE SEQUENCE</scope>
    <source>
        <strain evidence="3">F31</strain>
    </source>
</reference>
<sequence>MATISDCYIQCSKSFSRLIQSLGTSTRDANDRIPLKGIANEYSRFDVWAGSVGAKHTPNKRISLDYRLRDSSFYAARVVDILQRLDSTLKTAEDLIIGKRSLVEAAQPKFDRQRDNDSDGSSVSSSAESSSSDEADMLTPERQVAALYQSITNSVSHLYSLAMVIRQPVATDRLSRASKITVDHFVSFDQRHVDECFPDASLVLKKRLAKAITRRRQLLIYNEQHYRKSSEPQPLDERTAAGHITQDEPGEKAEQEMPPPPVASHSIRNLVRDTPSYAPTISKGSLLASTEATKFIPPVDMREEPDIQSESGTITTFGFTGKDGVGIRVPPRPQDDNGEALEQFLCPLCYHLIEVKGERAWTRHVFRDLEAYVCTFDNCETPDILFETRQDWLRHELENHRREWHCNDPKHKPHNSEPEFMEHMKSLHELQLPGPQLLSLAKLCERSSSLEVVPCPLCRDGYHDVVNGFECYKPSWVIRQVADHSCPESLDSEKSDITKLPARDFNKITDNIPTSVTRWLTSLPNDFATDDNPTTDSIEKPYQDHPTIRQRGPCFILFNDLKRHIGQHMERLALFALNRSKLMPDDGMSVHTEDAVARSETSFESLKSANSIEGYGHRDHGKDAADVASNMNLTPVDLARYEARYHWYLYDILNHGHVELEETQRLIRETLTESMFEDPGPIGHESISKPHLFSPEGSLKDIVTMEPVLSAIFNAGEAPNRIEPETFKYTVIYTVALGKKLFSILVMSGLEGERLWHAMHFFNKNNICDKDLPLEESDLRDLSKYLYELDSQHDTGASGIDDLRGKKPRNLWSSEIIDNFCNHHQWKFCAPVFSTGGNPEVRHENEKCIFPFTEKCTKTDGVSYGQAIKYKIHRRHLISNDMVSQEPDPESLCFS</sequence>
<keyword evidence="4" id="KW-1185">Reference proteome</keyword>
<dbReference type="PANTHER" id="PTHR35391">
    <property type="entry name" value="C2H2-TYPE DOMAIN-CONTAINING PROTEIN-RELATED"/>
    <property type="match status" value="1"/>
</dbReference>
<feature type="compositionally biased region" description="Low complexity" evidence="1">
    <location>
        <begin position="119"/>
        <end position="130"/>
    </location>
</feature>
<evidence type="ECO:0000256" key="1">
    <source>
        <dbReference type="SAM" id="MobiDB-lite"/>
    </source>
</evidence>
<accession>A0A9P8DF48</accession>
<dbReference type="Proteomes" id="UP000827133">
    <property type="component" value="Unassembled WGS sequence"/>
</dbReference>
<dbReference type="EMBL" id="JAHBCI010000006">
    <property type="protein sequence ID" value="KAG9500622.1"/>
    <property type="molecule type" value="Genomic_DNA"/>
</dbReference>
<feature type="region of interest" description="Disordered" evidence="1">
    <location>
        <begin position="246"/>
        <end position="266"/>
    </location>
</feature>
<dbReference type="InterPro" id="IPR058925">
    <property type="entry name" value="zf-C2H2_AcuF"/>
</dbReference>
<proteinExistence type="predicted"/>
<comment type="caution">
    <text evidence="3">The sequence shown here is derived from an EMBL/GenBank/DDBJ whole genome shotgun (WGS) entry which is preliminary data.</text>
</comment>